<comment type="caution">
    <text evidence="1">The sequence shown here is derived from an EMBL/GenBank/DDBJ whole genome shotgun (WGS) entry which is preliminary data.</text>
</comment>
<organism evidence="1 2">
    <name type="scientific">Sinomonas halotolerans</name>
    <dbReference type="NCBI Taxonomy" id="1644133"/>
    <lineage>
        <taxon>Bacteria</taxon>
        <taxon>Bacillati</taxon>
        <taxon>Actinomycetota</taxon>
        <taxon>Actinomycetes</taxon>
        <taxon>Micrococcales</taxon>
        <taxon>Micrococcaceae</taxon>
        <taxon>Sinomonas</taxon>
    </lineage>
</organism>
<keyword evidence="2" id="KW-1185">Reference proteome</keyword>
<reference evidence="1 2" key="1">
    <citation type="submission" date="2024-05" db="EMBL/GenBank/DDBJ databases">
        <title>Sinomonas sp. nov., isolated from a waste landfill.</title>
        <authorList>
            <person name="Zhao Y."/>
        </authorList>
    </citation>
    <scope>NUCLEOTIDE SEQUENCE [LARGE SCALE GENOMIC DNA]</scope>
    <source>
        <strain evidence="1 2">CCTCC AB2014300</strain>
    </source>
</reference>
<dbReference type="EMBL" id="JBDFRB010000001">
    <property type="protein sequence ID" value="MEN2743374.1"/>
    <property type="molecule type" value="Genomic_DNA"/>
</dbReference>
<evidence type="ECO:0000313" key="2">
    <source>
        <dbReference type="Proteomes" id="UP001422074"/>
    </source>
</evidence>
<dbReference type="RefSeq" id="WP_345882867.1">
    <property type="nucleotide sequence ID" value="NZ_JBDFRB010000001.1"/>
</dbReference>
<dbReference type="Proteomes" id="UP001422074">
    <property type="component" value="Unassembled WGS sequence"/>
</dbReference>
<sequence>MAIALHSLPASIRYTLCLELASAEVVTLRPEEGMRTLTRDRLIGHILYRVGDLISVQHYRACEWIPDEEGAVLAWTREQPVDDWHRDALAALAGSLAATWGLRLTESATTAGVRTIALAAPGGRTHHARLDGDWKARAGALAAALADALTESVALRHTR</sequence>
<evidence type="ECO:0000313" key="1">
    <source>
        <dbReference type="EMBL" id="MEN2743374.1"/>
    </source>
</evidence>
<proteinExistence type="predicted"/>
<gene>
    <name evidence="1" type="ORF">ABCQ75_02320</name>
</gene>
<protein>
    <submittedName>
        <fullName evidence="1">Uncharacterized protein</fullName>
    </submittedName>
</protein>
<name>A0ABU9WXP8_9MICC</name>
<accession>A0ABU9WXP8</accession>